<organism evidence="3 4">
    <name type="scientific">Mucor flavus</name>
    <dbReference type="NCBI Taxonomy" id="439312"/>
    <lineage>
        <taxon>Eukaryota</taxon>
        <taxon>Fungi</taxon>
        <taxon>Fungi incertae sedis</taxon>
        <taxon>Mucoromycota</taxon>
        <taxon>Mucoromycotina</taxon>
        <taxon>Mucoromycetes</taxon>
        <taxon>Mucorales</taxon>
        <taxon>Mucorineae</taxon>
        <taxon>Mucoraceae</taxon>
        <taxon>Mucor</taxon>
    </lineage>
</organism>
<gene>
    <name evidence="3" type="ORF">MFLAVUS_003322</name>
</gene>
<sequence>MSPLNIFWFGFETQKEQQQPQQQPQQRPLKNAQAEKVSMITSKVSPTVKSTSVSVTVDEVVNNFNLNRRDSFVYSEPESFVSNEPLRSASISLSIELAKKSSMSSLNGNKSKPIPFAQKPDTITPHSSLPKSMAIQKKQRPPSSIASNSSNSLLQRMAHSPKASAAAFPTSVSANGNAYYNKQEEEHENVRSAAVDSLTKRMPTPTVNSDIDDDEDDNDEDDEDRMNDTPATTTTSLDNEYFDNQKDQLQTTTNNQQKQQQIIDGTEREETIISPTLSTCENKISTNNQDKGGFWSWIGFPSHTETIVEQGCTLTNTTRSAENVEQKTQITTPQEIVVTPENTQQETVEAIKQPDTIAEKNTSWTSYFYSSSKQTTVVTEIQDDATQKKPSPVPAPAAPVPVTAKVKRTSSLPTPDTVKPPVPSQTLRLSASTSSFHPRKKNQVLPPFDSQFIQTETPDVVTPTTNNNNNSNIITKAIEAINSILIQPPPDQPEDTSNWIAKRMRAKFSTFVEDMKSSDPKTIVDKRIVVVGVHGWFPMKLVRSMIGEPTGTSLKFCEQMASGVKLYFQTEHGVTLSKDAITMVPLEGEGKVEDRVSQLYTKLIANSVWLEAVSSADVILWATHSQGTPVSIMLLQQLLERGHIHIIRQSVCLLAMAGISHGPFPSLKGSLIVKYFEADAARELFEFMDSTSPISLKFRQSLAYVLKCGIKVVLTGSMQDQVVPLYSAIMSSVNHPNILRSIYIDGHIYSQDDFLINLIVFALRLRNTGLPDYDLLTHLSEVLAGSLYALEGGHSTIYEELEVYMTAVRCTFETAPFGKYIRAFPSSKNQPSARPPRAAASTSSSRKTSLSTRSIVSVKEIEAKMEPFQAKQQQNPFYLPWAMHGICSDPLVLADDVLKDDLSKLLTLFEQWNPTSARLRELKFRLDPIKTIKLS</sequence>
<feature type="compositionally biased region" description="Acidic residues" evidence="1">
    <location>
        <begin position="210"/>
        <end position="225"/>
    </location>
</feature>
<dbReference type="Proteomes" id="UP001473302">
    <property type="component" value="Unassembled WGS sequence"/>
</dbReference>
<reference evidence="3 4" key="1">
    <citation type="submission" date="2024-04" db="EMBL/GenBank/DDBJ databases">
        <title>genome sequences of Mucor flavus KT1a and Helicostylum pulchrum KT1b strains isolated from the surface of a dry-aged beef.</title>
        <authorList>
            <person name="Toyotome T."/>
            <person name="Hosono M."/>
            <person name="Torimaru M."/>
            <person name="Fukuda K."/>
            <person name="Mikami N."/>
        </authorList>
    </citation>
    <scope>NUCLEOTIDE SEQUENCE [LARGE SCALE GENOMIC DNA]</scope>
    <source>
        <strain evidence="3 4">KT1a</strain>
    </source>
</reference>
<name>A0ABP9YSR8_9FUNG</name>
<dbReference type="PANTHER" id="PTHR47349:SF1">
    <property type="entry name" value="AER328WP"/>
    <property type="match status" value="1"/>
</dbReference>
<feature type="region of interest" description="Disordered" evidence="1">
    <location>
        <begin position="826"/>
        <end position="848"/>
    </location>
</feature>
<accession>A0ABP9YSR8</accession>
<proteinExistence type="predicted"/>
<feature type="region of interest" description="Disordered" evidence="1">
    <location>
        <begin position="103"/>
        <end position="149"/>
    </location>
</feature>
<dbReference type="InterPro" id="IPR058933">
    <property type="entry name" value="YMC020W-like_ab_hydrolase"/>
</dbReference>
<dbReference type="EMBL" id="BAABUK010000006">
    <property type="protein sequence ID" value="GAA5809907.1"/>
    <property type="molecule type" value="Genomic_DNA"/>
</dbReference>
<feature type="region of interest" description="Disordered" evidence="1">
    <location>
        <begin position="15"/>
        <end position="35"/>
    </location>
</feature>
<feature type="region of interest" description="Disordered" evidence="1">
    <location>
        <begin position="182"/>
        <end position="241"/>
    </location>
</feature>
<feature type="region of interest" description="Disordered" evidence="1">
    <location>
        <begin position="382"/>
        <end position="425"/>
    </location>
</feature>
<feature type="compositionally biased region" description="Polar residues" evidence="1">
    <location>
        <begin position="229"/>
        <end position="238"/>
    </location>
</feature>
<protein>
    <recommendedName>
        <fullName evidence="2">YMC020W-like alpha/beta hydrolase domain-containing protein</fullName>
    </recommendedName>
</protein>
<feature type="domain" description="YMC020W-like alpha/beta hydrolase" evidence="2">
    <location>
        <begin position="525"/>
        <end position="820"/>
    </location>
</feature>
<dbReference type="PANTHER" id="PTHR47349">
    <property type="entry name" value="CHROMOSOME 8, WHOLE GENOME SHOTGUN SEQUENCE"/>
    <property type="match status" value="1"/>
</dbReference>
<feature type="compositionally biased region" description="Low complexity" evidence="1">
    <location>
        <begin position="17"/>
        <end position="26"/>
    </location>
</feature>
<feature type="compositionally biased region" description="Low complexity" evidence="1">
    <location>
        <begin position="831"/>
        <end position="848"/>
    </location>
</feature>
<dbReference type="InterPro" id="IPR058934">
    <property type="entry name" value="YMC020W-like"/>
</dbReference>
<evidence type="ECO:0000313" key="3">
    <source>
        <dbReference type="EMBL" id="GAA5809907.1"/>
    </source>
</evidence>
<keyword evidence="4" id="KW-1185">Reference proteome</keyword>
<comment type="caution">
    <text evidence="3">The sequence shown here is derived from an EMBL/GenBank/DDBJ whole genome shotgun (WGS) entry which is preliminary data.</text>
</comment>
<evidence type="ECO:0000313" key="4">
    <source>
        <dbReference type="Proteomes" id="UP001473302"/>
    </source>
</evidence>
<evidence type="ECO:0000256" key="1">
    <source>
        <dbReference type="SAM" id="MobiDB-lite"/>
    </source>
</evidence>
<dbReference type="Pfam" id="PF26147">
    <property type="entry name" value="AB_HYDROLASE_YMC0-YMC35"/>
    <property type="match status" value="1"/>
</dbReference>
<evidence type="ECO:0000259" key="2">
    <source>
        <dbReference type="Pfam" id="PF26147"/>
    </source>
</evidence>